<evidence type="ECO:0000256" key="3">
    <source>
        <dbReference type="ARBA" id="ARBA00022692"/>
    </source>
</evidence>
<dbReference type="Pfam" id="PF00041">
    <property type="entry name" value="fn3"/>
    <property type="match status" value="1"/>
</dbReference>
<evidence type="ECO:0000256" key="2">
    <source>
        <dbReference type="ARBA" id="ARBA00008921"/>
    </source>
</evidence>
<evidence type="ECO:0000256" key="1">
    <source>
        <dbReference type="ARBA" id="ARBA00004479"/>
    </source>
</evidence>
<reference evidence="13" key="1">
    <citation type="submission" date="2022-02" db="EMBL/GenBank/DDBJ databases">
        <title>Atlantic sturgeon de novo genome assembly.</title>
        <authorList>
            <person name="Stock M."/>
            <person name="Klopp C."/>
            <person name="Guiguen Y."/>
            <person name="Cabau C."/>
            <person name="Parinello H."/>
            <person name="Santidrian Yebra-Pimentel E."/>
            <person name="Kuhl H."/>
            <person name="Dirks R.P."/>
            <person name="Guessner J."/>
            <person name="Wuertz S."/>
            <person name="Du K."/>
            <person name="Schartl M."/>
        </authorList>
    </citation>
    <scope>NUCLEOTIDE SEQUENCE</scope>
    <source>
        <strain evidence="13">STURGEONOMICS-FGT-2020</strain>
        <tissue evidence="13">Whole blood</tissue>
    </source>
</reference>
<evidence type="ECO:0000256" key="9">
    <source>
        <dbReference type="ARBA" id="ARBA00023180"/>
    </source>
</evidence>
<keyword evidence="4 11" id="KW-0732">Signal</keyword>
<evidence type="ECO:0000256" key="7">
    <source>
        <dbReference type="ARBA" id="ARBA00023136"/>
    </source>
</evidence>
<feature type="domain" description="Fibronectin type-III" evidence="12">
    <location>
        <begin position="434"/>
        <end position="528"/>
    </location>
</feature>
<comment type="subcellular location">
    <subcellularLocation>
        <location evidence="1">Membrane</location>
        <topology evidence="1">Single-pass type I membrane protein</topology>
    </subcellularLocation>
</comment>
<proteinExistence type="inferred from homology"/>
<comment type="caution">
    <text evidence="13">The sequence shown here is derived from an EMBL/GenBank/DDBJ whole genome shotgun (WGS) entry which is preliminary data.</text>
</comment>
<keyword evidence="7 10" id="KW-0472">Membrane</keyword>
<evidence type="ECO:0000259" key="12">
    <source>
        <dbReference type="PROSITE" id="PS50853"/>
    </source>
</evidence>
<feature type="chain" id="PRO_5042074437" evidence="11">
    <location>
        <begin position="30"/>
        <end position="720"/>
    </location>
</feature>
<keyword evidence="9" id="KW-0325">Glycoprotein</keyword>
<dbReference type="CDD" id="cd00063">
    <property type="entry name" value="FN3"/>
    <property type="match status" value="3"/>
</dbReference>
<dbReference type="SUPFAM" id="SSF49265">
    <property type="entry name" value="Fibronectin type III"/>
    <property type="match status" value="3"/>
</dbReference>
<evidence type="ECO:0000256" key="10">
    <source>
        <dbReference type="SAM" id="Phobius"/>
    </source>
</evidence>
<name>A0AAD8GHK8_ACIOX</name>
<organism evidence="13 14">
    <name type="scientific">Acipenser oxyrinchus oxyrinchus</name>
    <dbReference type="NCBI Taxonomy" id="40147"/>
    <lineage>
        <taxon>Eukaryota</taxon>
        <taxon>Metazoa</taxon>
        <taxon>Chordata</taxon>
        <taxon>Craniata</taxon>
        <taxon>Vertebrata</taxon>
        <taxon>Euteleostomi</taxon>
        <taxon>Actinopterygii</taxon>
        <taxon>Chondrostei</taxon>
        <taxon>Acipenseriformes</taxon>
        <taxon>Acipenseridae</taxon>
        <taxon>Acipenser</taxon>
    </lineage>
</organism>
<keyword evidence="8 13" id="KW-0675">Receptor</keyword>
<dbReference type="GO" id="GO:0005886">
    <property type="term" value="C:plasma membrane"/>
    <property type="evidence" value="ECO:0007669"/>
    <property type="project" value="UniProtKB-ARBA"/>
</dbReference>
<evidence type="ECO:0000313" key="13">
    <source>
        <dbReference type="EMBL" id="KAK1174324.1"/>
    </source>
</evidence>
<dbReference type="PROSITE" id="PS50853">
    <property type="entry name" value="FN3"/>
    <property type="match status" value="2"/>
</dbReference>
<evidence type="ECO:0000256" key="11">
    <source>
        <dbReference type="SAM" id="SignalP"/>
    </source>
</evidence>
<feature type="signal peptide" evidence="11">
    <location>
        <begin position="1"/>
        <end position="29"/>
    </location>
</feature>
<dbReference type="InterPro" id="IPR013783">
    <property type="entry name" value="Ig-like_fold"/>
</dbReference>
<dbReference type="AlphaFoldDB" id="A0AAD8GHK8"/>
<dbReference type="Proteomes" id="UP001230051">
    <property type="component" value="Unassembled WGS sequence"/>
</dbReference>
<dbReference type="InterPro" id="IPR052672">
    <property type="entry name" value="Type1_Cytokine_Rcpt_Type2"/>
</dbReference>
<dbReference type="PANTHER" id="PTHR48423:SF1">
    <property type="entry name" value="INTERLEUKIN-27 RECEPTOR SUBUNIT ALPHA"/>
    <property type="match status" value="1"/>
</dbReference>
<keyword evidence="6 10" id="KW-1133">Transmembrane helix</keyword>
<evidence type="ECO:0000313" key="14">
    <source>
        <dbReference type="Proteomes" id="UP001230051"/>
    </source>
</evidence>
<keyword evidence="5" id="KW-0677">Repeat</keyword>
<accession>A0AAD8GHK8</accession>
<dbReference type="PANTHER" id="PTHR48423">
    <property type="entry name" value="INTERLEUKIN-27 RECEPTOR SUBUNIT ALPHA"/>
    <property type="match status" value="1"/>
</dbReference>
<dbReference type="InterPro" id="IPR036116">
    <property type="entry name" value="FN3_sf"/>
</dbReference>
<dbReference type="InterPro" id="IPR003961">
    <property type="entry name" value="FN3_dom"/>
</dbReference>
<sequence>MKNVAFLLLLRYVTMGILYGCTLFSRVNCQSCSVITNSTCFDLDYCQTASDGIHGLECYKQYLENHLTCTWKPGTRASNAATYTLIMEQIDRSKCKRCKNILNTFHLIEGLFSKNSVTIWVVESDPNRNCSKAIFKGMPNQLVRCPPPSQISYTRGQGKLHISWKKGKNVFQYLVQFRESNMVTWKTVKSDNNHEVTVSGLNRSVSYAAQVQCNPNSTSKRCQKCMWSDVLFIPPELTEEPDIVEFITELLPSGKQRFHMSWKYNSNVSGYSVTVKEESGEFQETFNTTLPEISLTLSLSAYLVRVVAFNSGGQSPAYQRKIPEPQNIVLPGQINVAACSNESFSISWNKSLVKNYTCYSVVWGLVHGNKTSQSFHSLSEKISLRGTLEPYKIYRFILHLRHNKSPCNLKSLNNSESTYGRTDAYCVEGRPKSGPMNVTYSNVTKTSAVINWSKVPEEDLQGFLQGYIIHYRANDTSASSAITVNSSTNSYLLTKLKSKTIYKVSVSAFTTAGEGVRSDQIIFETKQYELSYIFVIVVCVIPGILMSLCAVPISSRAFKRAKIFFWPNIPNPGNSNAMQEIDRSSPLEFSDTTVAPLFETDTDDKDADSLHIIEESSVMLAEIEQLQNEPVQSNVDPSPTKPAPPPVSDYTTMEFFHQVMPHASIATAVAQVQPGRQNDIELSTMATLKGMTALDYLKQTLCNVYSNATTAGNDTIDTVM</sequence>
<dbReference type="FunFam" id="2.60.40.10:FF:000028">
    <property type="entry name" value="Neuronal cell adhesion molecule"/>
    <property type="match status" value="1"/>
</dbReference>
<gene>
    <name evidence="13" type="primary">Dscam</name>
    <name evidence="13" type="ORF">AOXY_G1805</name>
</gene>
<keyword evidence="3 10" id="KW-0812">Transmembrane</keyword>
<dbReference type="Gene3D" id="2.60.40.10">
    <property type="entry name" value="Immunoglobulins"/>
    <property type="match status" value="4"/>
</dbReference>
<evidence type="ECO:0000256" key="8">
    <source>
        <dbReference type="ARBA" id="ARBA00023170"/>
    </source>
</evidence>
<feature type="domain" description="Fibronectin type-III" evidence="12">
    <location>
        <begin position="147"/>
        <end position="241"/>
    </location>
</feature>
<dbReference type="EMBL" id="JAGXEW010000002">
    <property type="protein sequence ID" value="KAK1174324.1"/>
    <property type="molecule type" value="Genomic_DNA"/>
</dbReference>
<feature type="transmembrane region" description="Helical" evidence="10">
    <location>
        <begin position="530"/>
        <end position="553"/>
    </location>
</feature>
<comment type="similarity">
    <text evidence="2">Belongs to the type I cytokine receptor family. Type 2 subfamily.</text>
</comment>
<evidence type="ECO:0000256" key="4">
    <source>
        <dbReference type="ARBA" id="ARBA00022729"/>
    </source>
</evidence>
<evidence type="ECO:0000256" key="6">
    <source>
        <dbReference type="ARBA" id="ARBA00022989"/>
    </source>
</evidence>
<evidence type="ECO:0000256" key="5">
    <source>
        <dbReference type="ARBA" id="ARBA00022737"/>
    </source>
</evidence>
<keyword evidence="14" id="KW-1185">Reference proteome</keyword>
<dbReference type="SMART" id="SM00060">
    <property type="entry name" value="FN3"/>
    <property type="match status" value="4"/>
</dbReference>
<protein>
    <submittedName>
        <fullName evidence="13">Interleukin-31 receptor subunit alpha isoform X1</fullName>
    </submittedName>
</protein>